<gene>
    <name evidence="4" type="primary">LOC104219403</name>
</gene>
<evidence type="ECO:0000313" key="3">
    <source>
        <dbReference type="Proteomes" id="UP000189701"/>
    </source>
</evidence>
<dbReference type="AlphaFoldDB" id="A0A1U7W187"/>
<organism evidence="3 4">
    <name type="scientific">Nicotiana sylvestris</name>
    <name type="common">Wood tobacco</name>
    <name type="synonym">South American tobacco</name>
    <dbReference type="NCBI Taxonomy" id="4096"/>
    <lineage>
        <taxon>Eukaryota</taxon>
        <taxon>Viridiplantae</taxon>
        <taxon>Streptophyta</taxon>
        <taxon>Embryophyta</taxon>
        <taxon>Tracheophyta</taxon>
        <taxon>Spermatophyta</taxon>
        <taxon>Magnoliopsida</taxon>
        <taxon>eudicotyledons</taxon>
        <taxon>Gunneridae</taxon>
        <taxon>Pentapetalae</taxon>
        <taxon>asterids</taxon>
        <taxon>lamiids</taxon>
        <taxon>Solanales</taxon>
        <taxon>Solanaceae</taxon>
        <taxon>Nicotianoideae</taxon>
        <taxon>Nicotianeae</taxon>
        <taxon>Nicotiana</taxon>
    </lineage>
</organism>
<feature type="compositionally biased region" description="Low complexity" evidence="1">
    <location>
        <begin position="55"/>
        <end position="80"/>
    </location>
</feature>
<evidence type="ECO:0000313" key="4">
    <source>
        <dbReference type="RefSeq" id="XP_009768394.1"/>
    </source>
</evidence>
<evidence type="ECO:0000256" key="2">
    <source>
        <dbReference type="SAM" id="SignalP"/>
    </source>
</evidence>
<keyword evidence="2" id="KW-0732">Signal</keyword>
<feature type="region of interest" description="Disordered" evidence="1">
    <location>
        <begin position="45"/>
        <end position="80"/>
    </location>
</feature>
<reference evidence="4" key="2">
    <citation type="submission" date="2025-08" db="UniProtKB">
        <authorList>
            <consortium name="RefSeq"/>
        </authorList>
    </citation>
    <scope>IDENTIFICATION</scope>
    <source>
        <tissue evidence="4">Leaf</tissue>
    </source>
</reference>
<name>A0A1U7W187_NICSY</name>
<dbReference type="Proteomes" id="UP000189701">
    <property type="component" value="Unplaced"/>
</dbReference>
<sequence>MMLRLVLIVVQLKLLFGEVDLLVPRKKIRALLGLNKEDKKSKAFGNKSIGLQHQSCNSSSNSSSGDSSRSSSFGKKTISSSLKSKVFPFGREVILQKPRSSSTQKRKLGDVEQAAFLLMALSCGSFCNKYNNYASIRNKFVDHMKT</sequence>
<proteinExistence type="predicted"/>
<reference evidence="3" key="1">
    <citation type="journal article" date="2013" name="Genome Biol.">
        <title>Reference genomes and transcriptomes of Nicotiana sylvestris and Nicotiana tomentosiformis.</title>
        <authorList>
            <person name="Sierro N."/>
            <person name="Battey J.N."/>
            <person name="Ouadi S."/>
            <person name="Bovet L."/>
            <person name="Goepfert S."/>
            <person name="Bakaher N."/>
            <person name="Peitsch M.C."/>
            <person name="Ivanov N.V."/>
        </authorList>
    </citation>
    <scope>NUCLEOTIDE SEQUENCE [LARGE SCALE GENOMIC DNA]</scope>
</reference>
<accession>A0A1U7W187</accession>
<keyword evidence="3" id="KW-1185">Reference proteome</keyword>
<protein>
    <submittedName>
        <fullName evidence="4">GATA transcription factor 15-like isoform X2</fullName>
    </submittedName>
</protein>
<feature type="chain" id="PRO_5010570085" evidence="2">
    <location>
        <begin position="18"/>
        <end position="146"/>
    </location>
</feature>
<feature type="signal peptide" evidence="2">
    <location>
        <begin position="1"/>
        <end position="17"/>
    </location>
</feature>
<evidence type="ECO:0000256" key="1">
    <source>
        <dbReference type="SAM" id="MobiDB-lite"/>
    </source>
</evidence>
<dbReference type="RefSeq" id="XP_009768394.1">
    <property type="nucleotide sequence ID" value="XM_009770092.1"/>
</dbReference>